<keyword evidence="14" id="KW-1185">Reference proteome</keyword>
<evidence type="ECO:0000259" key="10">
    <source>
        <dbReference type="PROSITE" id="PS01124"/>
    </source>
</evidence>
<dbReference type="Pfam" id="PF12833">
    <property type="entry name" value="HTH_18"/>
    <property type="match status" value="1"/>
</dbReference>
<dbReference type="Gene3D" id="3.30.565.10">
    <property type="entry name" value="Histidine kinase-like ATPase, C-terminal domain"/>
    <property type="match status" value="1"/>
</dbReference>
<feature type="transmembrane region" description="Helical" evidence="9">
    <location>
        <begin position="389"/>
        <end position="412"/>
    </location>
</feature>
<dbReference type="CDD" id="cd00075">
    <property type="entry name" value="HATPase"/>
    <property type="match status" value="1"/>
</dbReference>
<keyword evidence="7" id="KW-0802">TPR repeat</keyword>
<dbReference type="Pfam" id="PF13374">
    <property type="entry name" value="TPR_10"/>
    <property type="match status" value="1"/>
</dbReference>
<dbReference type="Pfam" id="PF00072">
    <property type="entry name" value="Response_reg"/>
    <property type="match status" value="1"/>
</dbReference>
<keyword evidence="5" id="KW-0804">Transcription</keyword>
<dbReference type="PRINTS" id="PR00344">
    <property type="entry name" value="BCTRLSENSOR"/>
</dbReference>
<dbReference type="InterPro" id="IPR009057">
    <property type="entry name" value="Homeodomain-like_sf"/>
</dbReference>
<feature type="domain" description="Response regulatory" evidence="12">
    <location>
        <begin position="699"/>
        <end position="814"/>
    </location>
</feature>
<dbReference type="SUPFAM" id="SSF47384">
    <property type="entry name" value="Homodimeric domain of signal transducing histidine kinase"/>
    <property type="match status" value="1"/>
</dbReference>
<dbReference type="InterPro" id="IPR003594">
    <property type="entry name" value="HATPase_dom"/>
</dbReference>
<comment type="catalytic activity">
    <reaction evidence="1">
        <text>ATP + protein L-histidine = ADP + protein N-phospho-L-histidine.</text>
        <dbReference type="EC" id="2.7.13.3"/>
    </reaction>
</comment>
<dbReference type="CDD" id="cd00082">
    <property type="entry name" value="HisKA"/>
    <property type="match status" value="1"/>
</dbReference>
<evidence type="ECO:0000256" key="3">
    <source>
        <dbReference type="ARBA" id="ARBA00022553"/>
    </source>
</evidence>
<dbReference type="EMBL" id="JBIPKE010000008">
    <property type="protein sequence ID" value="MFH6982004.1"/>
    <property type="molecule type" value="Genomic_DNA"/>
</dbReference>
<dbReference type="Pfam" id="PF02518">
    <property type="entry name" value="HATPase_c"/>
    <property type="match status" value="1"/>
</dbReference>
<reference evidence="13 14" key="1">
    <citation type="journal article" date="2013" name="Int. J. Syst. Evol. Microbiol.">
        <title>Marinoscillum luteum sp. nov., isolated from marine sediment.</title>
        <authorList>
            <person name="Cha I.T."/>
            <person name="Park S.J."/>
            <person name="Kim S.J."/>
            <person name="Kim J.G."/>
            <person name="Jung M.Y."/>
            <person name="Shin K.S."/>
            <person name="Kwon K.K."/>
            <person name="Yang S.H."/>
            <person name="Seo Y.S."/>
            <person name="Rhee S.K."/>
        </authorList>
    </citation>
    <scope>NUCLEOTIDE SEQUENCE [LARGE SCALE GENOMIC DNA]</scope>
    <source>
        <strain evidence="13 14">KCTC 23939</strain>
    </source>
</reference>
<evidence type="ECO:0000259" key="11">
    <source>
        <dbReference type="PROSITE" id="PS50109"/>
    </source>
</evidence>
<dbReference type="PROSITE" id="PS01124">
    <property type="entry name" value="HTH_ARAC_FAMILY_2"/>
    <property type="match status" value="1"/>
</dbReference>
<keyword evidence="9" id="KW-1133">Transmembrane helix</keyword>
<dbReference type="Proteomes" id="UP001610063">
    <property type="component" value="Unassembled WGS sequence"/>
</dbReference>
<dbReference type="InterPro" id="IPR036890">
    <property type="entry name" value="HATPase_C_sf"/>
</dbReference>
<dbReference type="Gene3D" id="1.10.10.60">
    <property type="entry name" value="Homeodomain-like"/>
    <property type="match status" value="1"/>
</dbReference>
<comment type="caution">
    <text evidence="13">The sequence shown here is derived from an EMBL/GenBank/DDBJ whole genome shotgun (WGS) entry which is preliminary data.</text>
</comment>
<evidence type="ECO:0000256" key="7">
    <source>
        <dbReference type="PROSITE-ProRule" id="PRU00339"/>
    </source>
</evidence>
<dbReference type="Gene3D" id="3.40.50.2300">
    <property type="match status" value="1"/>
</dbReference>
<dbReference type="SMART" id="SM00342">
    <property type="entry name" value="HTH_ARAC"/>
    <property type="match status" value="1"/>
</dbReference>
<evidence type="ECO:0000256" key="2">
    <source>
        <dbReference type="ARBA" id="ARBA00012438"/>
    </source>
</evidence>
<proteinExistence type="predicted"/>
<dbReference type="CDD" id="cd17574">
    <property type="entry name" value="REC_OmpR"/>
    <property type="match status" value="1"/>
</dbReference>
<dbReference type="RefSeq" id="WP_395415811.1">
    <property type="nucleotide sequence ID" value="NZ_JBIPKE010000008.1"/>
</dbReference>
<dbReference type="InterPro" id="IPR003661">
    <property type="entry name" value="HisK_dim/P_dom"/>
</dbReference>
<dbReference type="InterPro" id="IPR004358">
    <property type="entry name" value="Sig_transdc_His_kin-like_C"/>
</dbReference>
<dbReference type="SUPFAM" id="SSF48452">
    <property type="entry name" value="TPR-like"/>
    <property type="match status" value="2"/>
</dbReference>
<dbReference type="PROSITE" id="PS50109">
    <property type="entry name" value="HIS_KIN"/>
    <property type="match status" value="1"/>
</dbReference>
<feature type="modified residue" description="4-aspartylphosphate" evidence="6">
    <location>
        <position position="747"/>
    </location>
</feature>
<dbReference type="EC" id="2.7.13.3" evidence="2"/>
<keyword evidence="9" id="KW-0472">Membrane</keyword>
<gene>
    <name evidence="13" type="ORF">ACHKAR_01070</name>
</gene>
<dbReference type="InterPro" id="IPR011990">
    <property type="entry name" value="TPR-like_helical_dom_sf"/>
</dbReference>
<organism evidence="13 14">
    <name type="scientific">Marinoscillum luteum</name>
    <dbReference type="NCBI Taxonomy" id="861051"/>
    <lineage>
        <taxon>Bacteria</taxon>
        <taxon>Pseudomonadati</taxon>
        <taxon>Bacteroidota</taxon>
        <taxon>Cytophagia</taxon>
        <taxon>Cytophagales</taxon>
        <taxon>Reichenbachiellaceae</taxon>
        <taxon>Marinoscillum</taxon>
    </lineage>
</organism>
<dbReference type="Pfam" id="PF00512">
    <property type="entry name" value="HisKA"/>
    <property type="match status" value="1"/>
</dbReference>
<dbReference type="PANTHER" id="PTHR43547:SF2">
    <property type="entry name" value="HYBRID SIGNAL TRANSDUCTION HISTIDINE KINASE C"/>
    <property type="match status" value="1"/>
</dbReference>
<keyword evidence="9" id="KW-0812">Transmembrane</keyword>
<evidence type="ECO:0000256" key="8">
    <source>
        <dbReference type="SAM" id="MobiDB-lite"/>
    </source>
</evidence>
<dbReference type="SUPFAM" id="SSF55874">
    <property type="entry name" value="ATPase domain of HSP90 chaperone/DNA topoisomerase II/histidine kinase"/>
    <property type="match status" value="1"/>
</dbReference>
<dbReference type="SMART" id="SM00388">
    <property type="entry name" value="HisKA"/>
    <property type="match status" value="1"/>
</dbReference>
<dbReference type="SUPFAM" id="SSF46689">
    <property type="entry name" value="Homeodomain-like"/>
    <property type="match status" value="1"/>
</dbReference>
<evidence type="ECO:0000256" key="4">
    <source>
        <dbReference type="ARBA" id="ARBA00023015"/>
    </source>
</evidence>
<feature type="domain" description="Histidine kinase" evidence="11">
    <location>
        <begin position="449"/>
        <end position="666"/>
    </location>
</feature>
<evidence type="ECO:0000313" key="14">
    <source>
        <dbReference type="Proteomes" id="UP001610063"/>
    </source>
</evidence>
<name>A0ABW7N304_9BACT</name>
<dbReference type="PANTHER" id="PTHR43547">
    <property type="entry name" value="TWO-COMPONENT HISTIDINE KINASE"/>
    <property type="match status" value="1"/>
</dbReference>
<dbReference type="Gene3D" id="1.25.40.10">
    <property type="entry name" value="Tetratricopeptide repeat domain"/>
    <property type="match status" value="2"/>
</dbReference>
<sequence>MRIYLCALFVALIILPLRSQNIDSLTHELNRSEGSVRMDLLFQLSEAYMYQDWEMSLQYAREVAKLVEEEKDTKRAFESAYVLSRALEGLGNYAEALTYGKLAEELAGNDVDKANILHHLGHTYESLSEFQSALDYQLRAIELRKKNGDLKKLANAYNSLAFVYKGMSLYDRAIVTLQESLSISKGLGDAMGVSKATFNIGLMTMEMNRHAEAIPFFKKAMAGLNEEDFPHQFSYYYNNMANCFEKQLHINAAFYDSALIYGKKSLAIKKRLNNLRGIANSHNTLAATYERASDYKNSYYHATEALRLSDSLDFKPIKRNALSYLITAELGLGKTEFTNDHFEEYIDVVEEINEASYSRTLSEMAFKYETDKKEAENLLLRTEAEQHRLVNILLIILATVLVAGLVLLFYFFRLKQRTNLKLSADKKLIEEQAEKLSELNDLKSQFFANVSHELRTPLTLIQGHAEDAMNVKKLPAQASEPLKKIKRNVHQLAVMVNDLLDLSKIELRQKLVTVKPVDVDGLLKRICGAFSSLAESRQISLAYTSNQHEVTAAMLDEAQFEKVINNLIYNAFKFTPAGGSVKVIMTRVLEGIEVTVADDGTGIKPEELPYVFDRFYQAKDQMSTSFGSGMGLAISKELIDMMGGELSVTSDLGKGSTFRMILQPTDETPDALVGDSHQPEVVSSGDPRLDTLEIPSDTSVMVVEDNPDIRTYLATILRDHFQIMMAEHGQDALDQLERESPDLILTDVMMPVMNGWEFIEALQEKPALAKIPIIVLTAVAENQERIKGLRMGVDDYILKPFEAEELLIRISNVVKNLRERIKWAKEFEEEDEKVQLGDQHDLVLNIREYVKEHVAEKSLNVLQVAMHLGLSERQLYRKTAEAVGMSPSKLIQEIKLQHARELLISNRFDKLSQIAGAVGFDSTSHFSKLYLERFGKKPIDYFS</sequence>
<dbReference type="SMART" id="SM00448">
    <property type="entry name" value="REC"/>
    <property type="match status" value="1"/>
</dbReference>
<evidence type="ECO:0000256" key="6">
    <source>
        <dbReference type="PROSITE-ProRule" id="PRU00169"/>
    </source>
</evidence>
<feature type="region of interest" description="Disordered" evidence="8">
    <location>
        <begin position="668"/>
        <end position="689"/>
    </location>
</feature>
<dbReference type="Pfam" id="PF13424">
    <property type="entry name" value="TPR_12"/>
    <property type="match status" value="1"/>
</dbReference>
<evidence type="ECO:0000256" key="5">
    <source>
        <dbReference type="ARBA" id="ARBA00023163"/>
    </source>
</evidence>
<dbReference type="SMART" id="SM00387">
    <property type="entry name" value="HATPase_c"/>
    <property type="match status" value="1"/>
</dbReference>
<evidence type="ECO:0000313" key="13">
    <source>
        <dbReference type="EMBL" id="MFH6982004.1"/>
    </source>
</evidence>
<evidence type="ECO:0000256" key="1">
    <source>
        <dbReference type="ARBA" id="ARBA00000085"/>
    </source>
</evidence>
<dbReference type="Gene3D" id="1.10.287.130">
    <property type="match status" value="1"/>
</dbReference>
<dbReference type="PROSITE" id="PS50110">
    <property type="entry name" value="RESPONSE_REGULATORY"/>
    <property type="match status" value="1"/>
</dbReference>
<dbReference type="InterPro" id="IPR001789">
    <property type="entry name" value="Sig_transdc_resp-reg_receiver"/>
</dbReference>
<keyword evidence="4" id="KW-0805">Transcription regulation</keyword>
<dbReference type="InterPro" id="IPR036097">
    <property type="entry name" value="HisK_dim/P_sf"/>
</dbReference>
<keyword evidence="3 6" id="KW-0597">Phosphoprotein</keyword>
<protein>
    <recommendedName>
        <fullName evidence="2">histidine kinase</fullName>
        <ecNumber evidence="2">2.7.13.3</ecNumber>
    </recommendedName>
</protein>
<feature type="repeat" description="TPR" evidence="7">
    <location>
        <begin position="114"/>
        <end position="147"/>
    </location>
</feature>
<dbReference type="InterPro" id="IPR018060">
    <property type="entry name" value="HTH_AraC"/>
</dbReference>
<dbReference type="InterPro" id="IPR011006">
    <property type="entry name" value="CheY-like_superfamily"/>
</dbReference>
<dbReference type="InterPro" id="IPR005467">
    <property type="entry name" value="His_kinase_dom"/>
</dbReference>
<evidence type="ECO:0000259" key="12">
    <source>
        <dbReference type="PROSITE" id="PS50110"/>
    </source>
</evidence>
<dbReference type="SUPFAM" id="SSF52172">
    <property type="entry name" value="CheY-like"/>
    <property type="match status" value="1"/>
</dbReference>
<feature type="domain" description="HTH araC/xylS-type" evidence="10">
    <location>
        <begin position="844"/>
        <end position="943"/>
    </location>
</feature>
<dbReference type="InterPro" id="IPR019734">
    <property type="entry name" value="TPR_rpt"/>
</dbReference>
<dbReference type="PROSITE" id="PS50005">
    <property type="entry name" value="TPR"/>
    <property type="match status" value="1"/>
</dbReference>
<accession>A0ABW7N304</accession>
<dbReference type="SMART" id="SM00028">
    <property type="entry name" value="TPR"/>
    <property type="match status" value="5"/>
</dbReference>
<evidence type="ECO:0000256" key="9">
    <source>
        <dbReference type="SAM" id="Phobius"/>
    </source>
</evidence>